<dbReference type="SUPFAM" id="SSF55718">
    <property type="entry name" value="SCP-like"/>
    <property type="match status" value="1"/>
</dbReference>
<name>A0ABR9JDY5_9MICC</name>
<evidence type="ECO:0000256" key="1">
    <source>
        <dbReference type="SAM" id="MobiDB-lite"/>
    </source>
</evidence>
<proteinExistence type="predicted"/>
<dbReference type="Pfam" id="PF13530">
    <property type="entry name" value="SCP2_2"/>
    <property type="match status" value="1"/>
</dbReference>
<dbReference type="RefSeq" id="WP_192595205.1">
    <property type="nucleotide sequence ID" value="NZ_BAAALJ010000020.1"/>
</dbReference>
<evidence type="ECO:0000313" key="5">
    <source>
        <dbReference type="Proteomes" id="UP000643525"/>
    </source>
</evidence>
<evidence type="ECO:0000313" key="4">
    <source>
        <dbReference type="EMBL" id="MBE1524149.1"/>
    </source>
</evidence>
<evidence type="ECO:0000259" key="3">
    <source>
        <dbReference type="Pfam" id="PF17668"/>
    </source>
</evidence>
<comment type="caution">
    <text evidence="4">The sequence shown here is derived from an EMBL/GenBank/DDBJ whole genome shotgun (WGS) entry which is preliminary data.</text>
</comment>
<dbReference type="PANTHER" id="PTHR37817">
    <property type="entry name" value="N-ACETYLTRANSFERASE EIS"/>
    <property type="match status" value="1"/>
</dbReference>
<dbReference type="Pfam" id="PF17668">
    <property type="entry name" value="Acetyltransf_17"/>
    <property type="match status" value="1"/>
</dbReference>
<feature type="compositionally biased region" description="Gly residues" evidence="1">
    <location>
        <begin position="403"/>
        <end position="415"/>
    </location>
</feature>
<dbReference type="InterPro" id="IPR051554">
    <property type="entry name" value="Acetyltransferase_Eis"/>
</dbReference>
<evidence type="ECO:0000259" key="2">
    <source>
        <dbReference type="Pfam" id="PF13530"/>
    </source>
</evidence>
<dbReference type="PANTHER" id="PTHR37817:SF1">
    <property type="entry name" value="N-ACETYLTRANSFERASE EIS"/>
    <property type="match status" value="1"/>
</dbReference>
<dbReference type="InterPro" id="IPR036527">
    <property type="entry name" value="SCP2_sterol-bd_dom_sf"/>
</dbReference>
<keyword evidence="5" id="KW-1185">Reference proteome</keyword>
<dbReference type="Proteomes" id="UP000643525">
    <property type="component" value="Unassembled WGS sequence"/>
</dbReference>
<feature type="domain" description="Enhanced intracellular survival protein" evidence="2">
    <location>
        <begin position="357"/>
        <end position="475"/>
    </location>
</feature>
<dbReference type="Gene3D" id="3.40.630.30">
    <property type="match status" value="2"/>
</dbReference>
<organism evidence="4 5">
    <name type="scientific">Nesterenkonia lutea</name>
    <dbReference type="NCBI Taxonomy" id="272919"/>
    <lineage>
        <taxon>Bacteria</taxon>
        <taxon>Bacillati</taxon>
        <taxon>Actinomycetota</taxon>
        <taxon>Actinomycetes</taxon>
        <taxon>Micrococcales</taxon>
        <taxon>Micrococcaceae</taxon>
        <taxon>Nesterenkonia</taxon>
    </lineage>
</organism>
<dbReference type="InterPro" id="IPR041380">
    <property type="entry name" value="Acetyltransf_17"/>
</dbReference>
<dbReference type="Gene3D" id="3.30.1050.10">
    <property type="entry name" value="SCP2 sterol-binding domain"/>
    <property type="match status" value="1"/>
</dbReference>
<accession>A0ABR9JDY5</accession>
<feature type="domain" description="Eis-like acetyltransferase" evidence="3">
    <location>
        <begin position="258"/>
        <end position="354"/>
    </location>
</feature>
<dbReference type="Pfam" id="PF13527">
    <property type="entry name" value="Acetyltransf_9"/>
    <property type="match status" value="1"/>
</dbReference>
<feature type="region of interest" description="Disordered" evidence="1">
    <location>
        <begin position="398"/>
        <end position="419"/>
    </location>
</feature>
<dbReference type="SUPFAM" id="SSF55729">
    <property type="entry name" value="Acyl-CoA N-acyltransferases (Nat)"/>
    <property type="match status" value="1"/>
</dbReference>
<reference evidence="4 5" key="1">
    <citation type="submission" date="2020-10" db="EMBL/GenBank/DDBJ databases">
        <title>Sequencing the genomes of 1000 actinobacteria strains.</title>
        <authorList>
            <person name="Klenk H.-P."/>
        </authorList>
    </citation>
    <scope>NUCLEOTIDE SEQUENCE [LARGE SCALE GENOMIC DNA]</scope>
    <source>
        <strain evidence="4 5">DSM 15666</strain>
    </source>
</reference>
<protein>
    <submittedName>
        <fullName evidence="4">Acetyltransferase</fullName>
    </submittedName>
</protein>
<gene>
    <name evidence="4" type="ORF">H4W27_001267</name>
</gene>
<dbReference type="InterPro" id="IPR016181">
    <property type="entry name" value="Acyl_CoA_acyltransferase"/>
</dbReference>
<dbReference type="EMBL" id="JADBED010000001">
    <property type="protein sequence ID" value="MBE1524149.1"/>
    <property type="molecule type" value="Genomic_DNA"/>
</dbReference>
<dbReference type="InterPro" id="IPR025559">
    <property type="entry name" value="Eis_dom"/>
</dbReference>
<sequence>MADQHSPQQPEIAPLAAGLRSESFPAAMDPGGKTVDAQTAAFARTAQQGFYDPWLSDEQINRLGQALVKDEQILTGVYVDRDAAAEQYWGAALGEVGFDPAHPVGTFVDYDKTLNAGGPAGPLPARLITEVTVNASFRRRGILKHLMTSALSRAVADGMAVAALTVSEGGIYGRFGFGCATREASVRVDLGEGNGQGFALRSRPGGRVISADPVKLDDVIDSSFAGFHARTRGSIGRQKTYQLISTARMNPEDNSAWNRKLRAAVHVREDGSIGGYVTYRHEGWETTPGTIRIYDLIAADDQSHLALWGYIAGLDLVRRATVGTAPLSDPLQSALVNPRSYQVQKLSDVLWVRILDVVTALQARAWAGDGAFRLELEDALGITGGSFSVRVDDGAATVSPGADGPGSAGSGGGPAAAGTAQDIPTLQVSVETLGSLYLGDVSVRTLHAAGRLGTTTAADVDRISRIMDLATPPFCATHF</sequence>